<evidence type="ECO:0000256" key="1">
    <source>
        <dbReference type="ARBA" id="ARBA00007177"/>
    </source>
</evidence>
<keyword evidence="3 4" id="KW-0143">Chaperone</keyword>
<keyword evidence="2 4" id="KW-0996">Nickel insertion</keyword>
<organism evidence="5 6">
    <name type="scientific">Methylophaga frappieri (strain ATCC BAA-2434 / DSM 25690 / JAM7)</name>
    <dbReference type="NCBI Taxonomy" id="754477"/>
    <lineage>
        <taxon>Bacteria</taxon>
        <taxon>Pseudomonadati</taxon>
        <taxon>Pseudomonadota</taxon>
        <taxon>Gammaproteobacteria</taxon>
        <taxon>Thiotrichales</taxon>
        <taxon>Piscirickettsiaceae</taxon>
        <taxon>Methylophaga</taxon>
    </lineage>
</organism>
<reference evidence="5 6" key="1">
    <citation type="journal article" date="2012" name="J. Bacteriol.">
        <title>Complete genome sequences of Methylophaga sp. strain JAM1 and Methylophaga sp. strain JAM7.</title>
        <authorList>
            <person name="Villeneuve C."/>
            <person name="Martineau C."/>
            <person name="Mauffrey F."/>
            <person name="Villemur R."/>
        </authorList>
    </citation>
    <scope>NUCLEOTIDE SEQUENCE [LARGE SCALE GENOMIC DNA]</scope>
    <source>
        <strain evidence="5 6">JAM7</strain>
    </source>
</reference>
<name>I1YJC8_METFJ</name>
<dbReference type="GO" id="GO:0016151">
    <property type="term" value="F:nickel cation binding"/>
    <property type="evidence" value="ECO:0007669"/>
    <property type="project" value="UniProtKB-UniRule"/>
</dbReference>
<dbReference type="eggNOG" id="COG0829">
    <property type="taxonomic scope" value="Bacteria"/>
</dbReference>
<keyword evidence="4" id="KW-0963">Cytoplasm</keyword>
<evidence type="ECO:0000313" key="5">
    <source>
        <dbReference type="EMBL" id="AFJ03021.1"/>
    </source>
</evidence>
<dbReference type="PANTHER" id="PTHR33643">
    <property type="entry name" value="UREASE ACCESSORY PROTEIN D"/>
    <property type="match status" value="1"/>
</dbReference>
<comment type="similarity">
    <text evidence="1 4">Belongs to the UreD family.</text>
</comment>
<evidence type="ECO:0000256" key="4">
    <source>
        <dbReference type="HAMAP-Rule" id="MF_01384"/>
    </source>
</evidence>
<accession>I1YJC8</accession>
<comment type="subunit">
    <text evidence="4">UreD, UreF and UreG form a complex that acts as a GTP-hydrolysis-dependent molecular chaperone, activating the urease apoprotein by helping to assemble the nickel containing metallocenter of UreC. The UreE protein probably delivers the nickel.</text>
</comment>
<dbReference type="AlphaFoldDB" id="I1YJC8"/>
<dbReference type="STRING" id="754477.Q7C_1880"/>
<gene>
    <name evidence="4" type="primary">ureD</name>
    <name evidence="5" type="ordered locus">Q7C_1880</name>
</gene>
<comment type="function">
    <text evidence="4">Required for maturation of urease via the functional incorporation of the urease nickel metallocenter.</text>
</comment>
<dbReference type="PATRIC" id="fig|754477.3.peg.1851"/>
<dbReference type="InterPro" id="IPR002669">
    <property type="entry name" value="UreD"/>
</dbReference>
<dbReference type="HAMAP" id="MF_01384">
    <property type="entry name" value="UreD"/>
    <property type="match status" value="1"/>
</dbReference>
<sequence>MRTEPALLPTKANHTVTNQAMAGWDASLSLNFAKRADQTILARRQHRGPLVVQKMLYPEGSDLAHGVIVHPPGGVAGGDKLQLSTQMQPHTAALLTTPGATKWYKSAGRQASQHINFSLKTASLLEWLPQENIVFDAAEVRLETQVQLCESAVFAGWEVVCLGRQASGEYWHQGRFQQRLQIKRDKRLIWNESAVIRPSSRVRMALAGLDSRPVFGSFVVAAGEVPSDVLQACRDIVPKRSADYGVSALPEVFTARYMGVCAQDAKHYFDGLWQVLRPWYAARPAIRPRIWAT</sequence>
<dbReference type="HOGENOM" id="CLU_056339_0_0_6"/>
<dbReference type="KEGG" id="mec:Q7C_1880"/>
<evidence type="ECO:0000256" key="3">
    <source>
        <dbReference type="ARBA" id="ARBA00023186"/>
    </source>
</evidence>
<dbReference type="Pfam" id="PF01774">
    <property type="entry name" value="UreD"/>
    <property type="match status" value="1"/>
</dbReference>
<dbReference type="GO" id="GO:0005737">
    <property type="term" value="C:cytoplasm"/>
    <property type="evidence" value="ECO:0007669"/>
    <property type="project" value="UniProtKB-SubCell"/>
</dbReference>
<dbReference type="Proteomes" id="UP000009145">
    <property type="component" value="Chromosome"/>
</dbReference>
<proteinExistence type="inferred from homology"/>
<evidence type="ECO:0000313" key="6">
    <source>
        <dbReference type="Proteomes" id="UP000009145"/>
    </source>
</evidence>
<protein>
    <recommendedName>
        <fullName evidence="4">Urease accessory protein UreD</fullName>
    </recommendedName>
</protein>
<keyword evidence="6" id="KW-1185">Reference proteome</keyword>
<dbReference type="EMBL" id="CP003380">
    <property type="protein sequence ID" value="AFJ03021.1"/>
    <property type="molecule type" value="Genomic_DNA"/>
</dbReference>
<comment type="subcellular location">
    <subcellularLocation>
        <location evidence="4">Cytoplasm</location>
    </subcellularLocation>
</comment>
<dbReference type="RefSeq" id="WP_014704441.1">
    <property type="nucleotide sequence ID" value="NC_017856.1"/>
</dbReference>
<evidence type="ECO:0000256" key="2">
    <source>
        <dbReference type="ARBA" id="ARBA00022988"/>
    </source>
</evidence>
<dbReference type="PANTHER" id="PTHR33643:SF1">
    <property type="entry name" value="UREASE ACCESSORY PROTEIN D"/>
    <property type="match status" value="1"/>
</dbReference>